<comment type="similarity">
    <text evidence="5 6">Belongs to the ATP:guanido phosphotransferase family.</text>
</comment>
<dbReference type="InterPro" id="IPR000749">
    <property type="entry name" value="ATP-guanido_PTrfase"/>
</dbReference>
<feature type="binding site" evidence="5">
    <location>
        <begin position="204"/>
        <end position="209"/>
    </location>
    <ligand>
        <name>ATP</name>
        <dbReference type="ChEBI" id="CHEBI:30616"/>
    </ligand>
</feature>
<feature type="binding site" evidence="5">
    <location>
        <position position="88"/>
    </location>
    <ligand>
        <name>ATP</name>
        <dbReference type="ChEBI" id="CHEBI:30616"/>
    </ligand>
</feature>
<organism evidence="9 10">
    <name type="scientific">Peptococcus simiae</name>
    <dbReference type="NCBI Taxonomy" id="1643805"/>
    <lineage>
        <taxon>Bacteria</taxon>
        <taxon>Bacillati</taxon>
        <taxon>Bacillota</taxon>
        <taxon>Clostridia</taxon>
        <taxon>Eubacteriales</taxon>
        <taxon>Peptococcaceae</taxon>
        <taxon>Peptococcus</taxon>
    </lineage>
</organism>
<dbReference type="RefSeq" id="WP_408977308.1">
    <property type="nucleotide sequence ID" value="NZ_JBJUVG010000005.1"/>
</dbReference>
<feature type="binding site" evidence="5">
    <location>
        <position position="123"/>
    </location>
    <ligand>
        <name>ATP</name>
        <dbReference type="ChEBI" id="CHEBI:30616"/>
    </ligand>
</feature>
<dbReference type="EMBL" id="JBJUVG010000005">
    <property type="protein sequence ID" value="MFM9413691.1"/>
    <property type="molecule type" value="Genomic_DNA"/>
</dbReference>
<dbReference type="InterPro" id="IPR022414">
    <property type="entry name" value="ATP-guanido_PTrfase_cat"/>
</dbReference>
<dbReference type="Pfam" id="PF00217">
    <property type="entry name" value="ATP-gua_Ptrans"/>
    <property type="match status" value="1"/>
</dbReference>
<comment type="caution">
    <text evidence="9">The sequence shown here is derived from an EMBL/GenBank/DDBJ whole genome shotgun (WGS) entry which is preliminary data.</text>
</comment>
<proteinExistence type="inferred from homology"/>
<evidence type="ECO:0000256" key="3">
    <source>
        <dbReference type="ARBA" id="ARBA00022777"/>
    </source>
</evidence>
<dbReference type="PANTHER" id="PTHR11547:SF38">
    <property type="entry name" value="ARGININE KINASE 1-RELATED"/>
    <property type="match status" value="1"/>
</dbReference>
<protein>
    <submittedName>
        <fullName evidence="9">ATP--guanido phosphotransferase</fullName>
    </submittedName>
</protein>
<dbReference type="InterPro" id="IPR022415">
    <property type="entry name" value="ATP-guanido_PTrfase_AS"/>
</dbReference>
<evidence type="ECO:0000256" key="4">
    <source>
        <dbReference type="ARBA" id="ARBA00022840"/>
    </source>
</evidence>
<dbReference type="SUPFAM" id="SSF55931">
    <property type="entry name" value="Glutamine synthetase/guanido kinase"/>
    <property type="match status" value="1"/>
</dbReference>
<dbReference type="InterPro" id="IPR023660">
    <property type="entry name" value="Arg_Kinase"/>
</dbReference>
<evidence type="ECO:0000256" key="2">
    <source>
        <dbReference type="ARBA" id="ARBA00022741"/>
    </source>
</evidence>
<dbReference type="Gene3D" id="3.30.590.10">
    <property type="entry name" value="Glutamine synthetase/guanido kinase, catalytic domain"/>
    <property type="match status" value="1"/>
</dbReference>
<evidence type="ECO:0000256" key="5">
    <source>
        <dbReference type="PROSITE-ProRule" id="PRU00843"/>
    </source>
</evidence>
<keyword evidence="10" id="KW-1185">Reference proteome</keyword>
<dbReference type="CDD" id="cd07930">
    <property type="entry name" value="bacterial_phosphagen_kinase"/>
    <property type="match status" value="1"/>
</dbReference>
<evidence type="ECO:0000256" key="1">
    <source>
        <dbReference type="ARBA" id="ARBA00022679"/>
    </source>
</evidence>
<feature type="region of interest" description="Disordered" evidence="7">
    <location>
        <begin position="1"/>
        <end position="22"/>
    </location>
</feature>
<feature type="domain" description="Phosphagen kinase C-terminal" evidence="8">
    <location>
        <begin position="25"/>
        <end position="251"/>
    </location>
</feature>
<keyword evidence="3 5" id="KW-0418">Kinase</keyword>
<evidence type="ECO:0000256" key="7">
    <source>
        <dbReference type="SAM" id="MobiDB-lite"/>
    </source>
</evidence>
<evidence type="ECO:0000256" key="6">
    <source>
        <dbReference type="RuleBase" id="RU000505"/>
    </source>
</evidence>
<reference evidence="9 10" key="1">
    <citation type="journal article" date="2016" name="Int. J. Syst. Evol. Microbiol.">
        <title>Peptococcus simiae sp. nov., isolated from rhesus macaque faeces and emended description of the genus Peptococcus.</title>
        <authorList>
            <person name="Shkoporov A.N."/>
            <person name="Efimov B.A."/>
            <person name="Kondova I."/>
            <person name="Ouwerling B."/>
            <person name="Chaplin A.V."/>
            <person name="Shcherbakova V.A."/>
            <person name="Langermans J.A.M."/>
        </authorList>
    </citation>
    <scope>NUCLEOTIDE SEQUENCE [LARGE SCALE GENOMIC DNA]</scope>
    <source>
        <strain evidence="9 10">M108</strain>
    </source>
</reference>
<evidence type="ECO:0000313" key="9">
    <source>
        <dbReference type="EMBL" id="MFM9413691.1"/>
    </source>
</evidence>
<keyword evidence="1 5" id="KW-0808">Transferase</keyword>
<dbReference type="Proteomes" id="UP001631949">
    <property type="component" value="Unassembled WGS sequence"/>
</dbReference>
<keyword evidence="4 5" id="KW-0067">ATP-binding</keyword>
<keyword evidence="2 5" id="KW-0547">Nucleotide-binding</keyword>
<dbReference type="InterPro" id="IPR014746">
    <property type="entry name" value="Gln_synth/guanido_kin_cat_dom"/>
</dbReference>
<evidence type="ECO:0000259" key="8">
    <source>
        <dbReference type="PROSITE" id="PS51510"/>
    </source>
</evidence>
<gene>
    <name evidence="9" type="ORF">ACKQTC_04850</name>
</gene>
<sequence length="357" mass="39580">MPDLVDRLQAPESPWTSGEGPDKDVVLSSRIRLARNFKAEPFPNREDRESALRVWKIISDFCSDHPGYQFIDLSRQSALVRRVLVEKHFISPDQAKDDDRYRALMLSDDDGVSVMVNEEDQLRIQVFEPGLNLGAAWQRANALDDGLGAASPYAFDEKLGYLTACPTNIGTGLRASVLVHLPALRLTGGLRLIQDFSQMGLAVRGLFGEGSEAVGDFYQISNQQSLGRTEEDIIRTLEGAARRLITAERQAREDLDKSRGLALEDEIWRNYGICAYARRLSSAEAYKLLSPLRMGAATGTLAPLSLAQVDRAYLLAQPGYLMLKEGQPADEAGRDALRASQLRQQLHLPVDHSTKEA</sequence>
<feature type="binding site" evidence="5">
    <location>
        <begin position="28"/>
        <end position="32"/>
    </location>
    <ligand>
        <name>ATP</name>
        <dbReference type="ChEBI" id="CHEBI:30616"/>
    </ligand>
</feature>
<accession>A0ABW9GYP9</accession>
<dbReference type="PROSITE" id="PS51510">
    <property type="entry name" value="PHOSPHAGEN_KINASE_C"/>
    <property type="match status" value="1"/>
</dbReference>
<dbReference type="PROSITE" id="PS00112">
    <property type="entry name" value="PHOSPHAGEN_KINASE"/>
    <property type="match status" value="1"/>
</dbReference>
<dbReference type="PANTHER" id="PTHR11547">
    <property type="entry name" value="ARGININE OR CREATINE KINASE"/>
    <property type="match status" value="1"/>
</dbReference>
<feature type="binding site" evidence="5">
    <location>
        <begin position="174"/>
        <end position="178"/>
    </location>
    <ligand>
        <name>ATP</name>
        <dbReference type="ChEBI" id="CHEBI:30616"/>
    </ligand>
</feature>
<evidence type="ECO:0000313" key="10">
    <source>
        <dbReference type="Proteomes" id="UP001631949"/>
    </source>
</evidence>
<name>A0ABW9GYP9_9FIRM</name>